<evidence type="ECO:0000313" key="1">
    <source>
        <dbReference type="EMBL" id="KAH3729060.1"/>
    </source>
</evidence>
<evidence type="ECO:0000313" key="2">
    <source>
        <dbReference type="Proteomes" id="UP000828390"/>
    </source>
</evidence>
<name>A0A9D4CP74_DREPO</name>
<accession>A0A9D4CP74</accession>
<proteinExistence type="predicted"/>
<keyword evidence="2" id="KW-1185">Reference proteome</keyword>
<gene>
    <name evidence="1" type="ORF">DPMN_055023</name>
</gene>
<dbReference type="AlphaFoldDB" id="A0A9D4CP74"/>
<reference evidence="1" key="2">
    <citation type="submission" date="2020-11" db="EMBL/GenBank/DDBJ databases">
        <authorList>
            <person name="McCartney M.A."/>
            <person name="Auch B."/>
            <person name="Kono T."/>
            <person name="Mallez S."/>
            <person name="Becker A."/>
            <person name="Gohl D.M."/>
            <person name="Silverstein K.A.T."/>
            <person name="Koren S."/>
            <person name="Bechman K.B."/>
            <person name="Herman A."/>
            <person name="Abrahante J.E."/>
            <person name="Garbe J."/>
        </authorList>
    </citation>
    <scope>NUCLEOTIDE SEQUENCE</scope>
    <source>
        <strain evidence="1">Duluth1</strain>
        <tissue evidence="1">Whole animal</tissue>
    </source>
</reference>
<reference evidence="1" key="1">
    <citation type="journal article" date="2019" name="bioRxiv">
        <title>The Genome of the Zebra Mussel, Dreissena polymorpha: A Resource for Invasive Species Research.</title>
        <authorList>
            <person name="McCartney M.A."/>
            <person name="Auch B."/>
            <person name="Kono T."/>
            <person name="Mallez S."/>
            <person name="Zhang Y."/>
            <person name="Obille A."/>
            <person name="Becker A."/>
            <person name="Abrahante J.E."/>
            <person name="Garbe J."/>
            <person name="Badalamenti J.P."/>
            <person name="Herman A."/>
            <person name="Mangelson H."/>
            <person name="Liachko I."/>
            <person name="Sullivan S."/>
            <person name="Sone E.D."/>
            <person name="Koren S."/>
            <person name="Silverstein K.A.T."/>
            <person name="Beckman K.B."/>
            <person name="Gohl D.M."/>
        </authorList>
    </citation>
    <scope>NUCLEOTIDE SEQUENCE</scope>
    <source>
        <strain evidence="1">Duluth1</strain>
        <tissue evidence="1">Whole animal</tissue>
    </source>
</reference>
<protein>
    <submittedName>
        <fullName evidence="1">Uncharacterized protein</fullName>
    </submittedName>
</protein>
<sequence>MVDSLGGPSGVNNILSTLNLKTISETSLKIMEQRASEEIEQVATESARIATSNASFSEMTQ</sequence>
<dbReference type="Proteomes" id="UP000828390">
    <property type="component" value="Unassembled WGS sequence"/>
</dbReference>
<organism evidence="1 2">
    <name type="scientific">Dreissena polymorpha</name>
    <name type="common">Zebra mussel</name>
    <name type="synonym">Mytilus polymorpha</name>
    <dbReference type="NCBI Taxonomy" id="45954"/>
    <lineage>
        <taxon>Eukaryota</taxon>
        <taxon>Metazoa</taxon>
        <taxon>Spiralia</taxon>
        <taxon>Lophotrochozoa</taxon>
        <taxon>Mollusca</taxon>
        <taxon>Bivalvia</taxon>
        <taxon>Autobranchia</taxon>
        <taxon>Heteroconchia</taxon>
        <taxon>Euheterodonta</taxon>
        <taxon>Imparidentia</taxon>
        <taxon>Neoheterodontei</taxon>
        <taxon>Myida</taxon>
        <taxon>Dreissenoidea</taxon>
        <taxon>Dreissenidae</taxon>
        <taxon>Dreissena</taxon>
    </lineage>
</organism>
<comment type="caution">
    <text evidence="1">The sequence shown here is derived from an EMBL/GenBank/DDBJ whole genome shotgun (WGS) entry which is preliminary data.</text>
</comment>
<dbReference type="EMBL" id="JAIWYP010000012">
    <property type="protein sequence ID" value="KAH3729060.1"/>
    <property type="molecule type" value="Genomic_DNA"/>
</dbReference>